<dbReference type="InParanoid" id="H2Z830"/>
<dbReference type="AlphaFoldDB" id="H2Z830"/>
<dbReference type="Ensembl" id="ENSCSAVT00000013900.1">
    <property type="protein sequence ID" value="ENSCSAVP00000013742.1"/>
    <property type="gene ID" value="ENSCSAVG00000008059.1"/>
</dbReference>
<protein>
    <submittedName>
        <fullName evidence="1">Uncharacterized protein</fullName>
    </submittedName>
</protein>
<dbReference type="HOGENOM" id="CLU_2533202_0_0_1"/>
<reference evidence="2" key="1">
    <citation type="submission" date="2003-08" db="EMBL/GenBank/DDBJ databases">
        <authorList>
            <person name="Birren B."/>
            <person name="Nusbaum C."/>
            <person name="Abebe A."/>
            <person name="Abouelleil A."/>
            <person name="Adekoya E."/>
            <person name="Ait-zahra M."/>
            <person name="Allen N."/>
            <person name="Allen T."/>
            <person name="An P."/>
            <person name="Anderson M."/>
            <person name="Anderson S."/>
            <person name="Arachchi H."/>
            <person name="Armbruster J."/>
            <person name="Bachantsang P."/>
            <person name="Baldwin J."/>
            <person name="Barry A."/>
            <person name="Bayul T."/>
            <person name="Blitshsteyn B."/>
            <person name="Bloom T."/>
            <person name="Blye J."/>
            <person name="Boguslavskiy L."/>
            <person name="Borowsky M."/>
            <person name="Boukhgalter B."/>
            <person name="Brunache A."/>
            <person name="Butler J."/>
            <person name="Calixte N."/>
            <person name="Calvo S."/>
            <person name="Camarata J."/>
            <person name="Campo K."/>
            <person name="Chang J."/>
            <person name="Cheshatsang Y."/>
            <person name="Citroen M."/>
            <person name="Collymore A."/>
            <person name="Considine T."/>
            <person name="Cook A."/>
            <person name="Cooke P."/>
            <person name="Corum B."/>
            <person name="Cuomo C."/>
            <person name="David R."/>
            <person name="Dawoe T."/>
            <person name="Degray S."/>
            <person name="Dodge S."/>
            <person name="Dooley K."/>
            <person name="Dorje P."/>
            <person name="Dorjee K."/>
            <person name="Dorris L."/>
            <person name="Duffey N."/>
            <person name="Dupes A."/>
            <person name="Elkins T."/>
            <person name="Engels R."/>
            <person name="Erickson J."/>
            <person name="Farina A."/>
            <person name="Faro S."/>
            <person name="Ferreira P."/>
            <person name="Fischer H."/>
            <person name="Fitzgerald M."/>
            <person name="Foley K."/>
            <person name="Gage D."/>
            <person name="Galagan J."/>
            <person name="Gearin G."/>
            <person name="Gnerre S."/>
            <person name="Gnirke A."/>
            <person name="Goyette A."/>
            <person name="Graham J."/>
            <person name="Grandbois E."/>
            <person name="Gyaltsen K."/>
            <person name="Hafez N."/>
            <person name="Hagopian D."/>
            <person name="Hagos B."/>
            <person name="Hall J."/>
            <person name="Hatcher B."/>
            <person name="Heller A."/>
            <person name="Higgins H."/>
            <person name="Honan T."/>
            <person name="Horn A."/>
            <person name="Houde N."/>
            <person name="Hughes L."/>
            <person name="Hulme W."/>
            <person name="Husby E."/>
            <person name="Iliev I."/>
            <person name="Jaffe D."/>
            <person name="Jones C."/>
            <person name="Kamal M."/>
            <person name="Kamat A."/>
            <person name="Kamvysselis M."/>
            <person name="Karlsson E."/>
            <person name="Kells C."/>
            <person name="Kieu A."/>
            <person name="Kisner P."/>
            <person name="Kodira C."/>
            <person name="Kulbokas E."/>
            <person name="Labutti K."/>
            <person name="Lama D."/>
            <person name="Landers T."/>
            <person name="Leger J."/>
            <person name="Levine S."/>
            <person name="Lewis D."/>
            <person name="Lewis T."/>
            <person name="Lindblad-toh K."/>
            <person name="Liu X."/>
            <person name="Lokyitsang T."/>
            <person name="Lokyitsang Y."/>
            <person name="Lucien O."/>
            <person name="Lui A."/>
            <person name="Ma L.J."/>
            <person name="Mabbitt R."/>
            <person name="Macdonald J."/>
            <person name="Maclean C."/>
            <person name="Major J."/>
            <person name="Manning J."/>
            <person name="Marabella R."/>
            <person name="Maru K."/>
            <person name="Matthews C."/>
            <person name="Mauceli E."/>
            <person name="Mccarthy M."/>
            <person name="Mcdonough S."/>
            <person name="Mcghee T."/>
            <person name="Meldrim J."/>
            <person name="Meneus L."/>
            <person name="Mesirov J."/>
            <person name="Mihalev A."/>
            <person name="Mihova T."/>
            <person name="Mikkelsen T."/>
            <person name="Mlenga V."/>
            <person name="Moru K."/>
            <person name="Mozes J."/>
            <person name="Mulrain L."/>
            <person name="Munson G."/>
            <person name="Naylor J."/>
            <person name="Newes C."/>
            <person name="Nguyen C."/>
            <person name="Nguyen N."/>
            <person name="Nguyen T."/>
            <person name="Nicol R."/>
            <person name="Nielsen C."/>
            <person name="Nizzari M."/>
            <person name="Norbu C."/>
            <person name="Norbu N."/>
            <person name="O'donnell P."/>
            <person name="Okoawo O."/>
            <person name="O'leary S."/>
            <person name="Omotosho B."/>
            <person name="O'neill K."/>
            <person name="Osman S."/>
            <person name="Parker S."/>
            <person name="Perrin D."/>
            <person name="Phunkhang P."/>
            <person name="Piqani B."/>
            <person name="Purcell S."/>
            <person name="Rachupka T."/>
            <person name="Ramasamy U."/>
            <person name="Rameau R."/>
            <person name="Ray V."/>
            <person name="Raymond C."/>
            <person name="Retta R."/>
            <person name="Richardson S."/>
            <person name="Rise C."/>
            <person name="Rodriguez J."/>
            <person name="Rogers J."/>
            <person name="Rogov P."/>
            <person name="Rutman M."/>
            <person name="Schupbach R."/>
            <person name="Seaman C."/>
            <person name="Settipalli S."/>
            <person name="Sharpe T."/>
            <person name="Sheridan J."/>
            <person name="Sherpa N."/>
            <person name="Shi J."/>
            <person name="Smirnov S."/>
            <person name="Smith C."/>
            <person name="Sougnez C."/>
            <person name="Spencer B."/>
            <person name="Stalker J."/>
            <person name="Stange-thomann N."/>
            <person name="Stavropoulos S."/>
            <person name="Stetson K."/>
            <person name="Stone C."/>
            <person name="Stone S."/>
            <person name="Stubbs M."/>
            <person name="Talamas J."/>
            <person name="Tchuinga P."/>
            <person name="Tenzing P."/>
            <person name="Tesfaye S."/>
            <person name="Theodore J."/>
            <person name="Thoulutsang Y."/>
            <person name="Topham K."/>
            <person name="Towey S."/>
            <person name="Tsamla T."/>
            <person name="Tsomo N."/>
            <person name="Vallee D."/>
            <person name="Vassiliev H."/>
            <person name="Venkataraman V."/>
            <person name="Vinson J."/>
            <person name="Vo A."/>
            <person name="Wade C."/>
            <person name="Wang S."/>
            <person name="Wangchuk T."/>
            <person name="Wangdi T."/>
            <person name="Whittaker C."/>
            <person name="Wilkinson J."/>
            <person name="Wu Y."/>
            <person name="Wyman D."/>
            <person name="Yadav S."/>
            <person name="Yang S."/>
            <person name="Yang X."/>
            <person name="Yeager S."/>
            <person name="Yee E."/>
            <person name="Young G."/>
            <person name="Zainoun J."/>
            <person name="Zembeck L."/>
            <person name="Zimmer A."/>
            <person name="Zody M."/>
            <person name="Lander E."/>
        </authorList>
    </citation>
    <scope>NUCLEOTIDE SEQUENCE [LARGE SCALE GENOMIC DNA]</scope>
</reference>
<evidence type="ECO:0000313" key="2">
    <source>
        <dbReference type="Proteomes" id="UP000007875"/>
    </source>
</evidence>
<reference evidence="1" key="2">
    <citation type="submission" date="2025-08" db="UniProtKB">
        <authorList>
            <consortium name="Ensembl"/>
        </authorList>
    </citation>
    <scope>IDENTIFICATION</scope>
</reference>
<proteinExistence type="predicted"/>
<keyword evidence="2" id="KW-1185">Reference proteome</keyword>
<sequence length="84" mass="9357">MVRLSSSSPVRSFHLSVGLRTSFSCIGTFRTGTFGLFNASNSPSHARRRIAVARWTHGTLWSRITWWSSEASFTSFSISTVLSK</sequence>
<accession>H2Z830</accession>
<dbReference type="Proteomes" id="UP000007875">
    <property type="component" value="Unassembled WGS sequence"/>
</dbReference>
<organism evidence="1 2">
    <name type="scientific">Ciona savignyi</name>
    <name type="common">Pacific transparent sea squirt</name>
    <dbReference type="NCBI Taxonomy" id="51511"/>
    <lineage>
        <taxon>Eukaryota</taxon>
        <taxon>Metazoa</taxon>
        <taxon>Chordata</taxon>
        <taxon>Tunicata</taxon>
        <taxon>Ascidiacea</taxon>
        <taxon>Phlebobranchia</taxon>
        <taxon>Cionidae</taxon>
        <taxon>Ciona</taxon>
    </lineage>
</organism>
<evidence type="ECO:0000313" key="1">
    <source>
        <dbReference type="Ensembl" id="ENSCSAVP00000013742.1"/>
    </source>
</evidence>
<name>H2Z830_CIOSA</name>
<reference evidence="1" key="3">
    <citation type="submission" date="2025-09" db="UniProtKB">
        <authorList>
            <consortium name="Ensembl"/>
        </authorList>
    </citation>
    <scope>IDENTIFICATION</scope>
</reference>